<gene>
    <name evidence="1" type="ORF">E3N88_22723</name>
</gene>
<organism evidence="1 2">
    <name type="scientific">Mikania micrantha</name>
    <name type="common">bitter vine</name>
    <dbReference type="NCBI Taxonomy" id="192012"/>
    <lineage>
        <taxon>Eukaryota</taxon>
        <taxon>Viridiplantae</taxon>
        <taxon>Streptophyta</taxon>
        <taxon>Embryophyta</taxon>
        <taxon>Tracheophyta</taxon>
        <taxon>Spermatophyta</taxon>
        <taxon>Magnoliopsida</taxon>
        <taxon>eudicotyledons</taxon>
        <taxon>Gunneridae</taxon>
        <taxon>Pentapetalae</taxon>
        <taxon>asterids</taxon>
        <taxon>campanulids</taxon>
        <taxon>Asterales</taxon>
        <taxon>Asteraceae</taxon>
        <taxon>Asteroideae</taxon>
        <taxon>Heliantheae alliance</taxon>
        <taxon>Eupatorieae</taxon>
        <taxon>Mikania</taxon>
    </lineage>
</organism>
<comment type="caution">
    <text evidence="1">The sequence shown here is derived from an EMBL/GenBank/DDBJ whole genome shotgun (WGS) entry which is preliminary data.</text>
</comment>
<dbReference type="EMBL" id="SZYD01000012">
    <property type="protein sequence ID" value="KAD4585122.1"/>
    <property type="molecule type" value="Genomic_DNA"/>
</dbReference>
<name>A0A5N6NB94_9ASTR</name>
<reference evidence="1 2" key="1">
    <citation type="submission" date="2019-05" db="EMBL/GenBank/DDBJ databases">
        <title>Mikania micrantha, genome provides insights into the molecular mechanism of rapid growth.</title>
        <authorList>
            <person name="Liu B."/>
        </authorList>
    </citation>
    <scope>NUCLEOTIDE SEQUENCE [LARGE SCALE GENOMIC DNA]</scope>
    <source>
        <strain evidence="1">NLD-2019</strain>
        <tissue evidence="1">Leaf</tissue>
    </source>
</reference>
<accession>A0A5N6NB94</accession>
<dbReference type="AlphaFoldDB" id="A0A5N6NB94"/>
<protein>
    <submittedName>
        <fullName evidence="1">Uncharacterized protein</fullName>
    </submittedName>
</protein>
<evidence type="ECO:0000313" key="1">
    <source>
        <dbReference type="EMBL" id="KAD4585122.1"/>
    </source>
</evidence>
<dbReference type="Proteomes" id="UP000326396">
    <property type="component" value="Linkage Group LG2"/>
</dbReference>
<proteinExistence type="predicted"/>
<keyword evidence="2" id="KW-1185">Reference proteome</keyword>
<evidence type="ECO:0000313" key="2">
    <source>
        <dbReference type="Proteomes" id="UP000326396"/>
    </source>
</evidence>
<sequence>MFTLIQVNGGIKVLDLVQLMGLADPFVFDLEKLPLDNPDNGAEGRVAVKWVRTRAQTNMCVVSTFCTIKGNQLQSLSDDYPQKSLSLEDTEENLRKPLSFRSFMSSKALKL</sequence>